<accession>A0A1E8CKQ9</accession>
<dbReference type="STRING" id="1524254.PHACT_07605"/>
<feature type="region of interest" description="Disordered" evidence="1">
    <location>
        <begin position="187"/>
        <end position="220"/>
    </location>
</feature>
<dbReference type="EMBL" id="MASR01000001">
    <property type="protein sequence ID" value="OFE13019.1"/>
    <property type="molecule type" value="Genomic_DNA"/>
</dbReference>
<reference evidence="3" key="1">
    <citation type="submission" date="2016-07" db="EMBL/GenBank/DDBJ databases">
        <authorList>
            <person name="Florea S."/>
            <person name="Webb J.S."/>
            <person name="Jaromczyk J."/>
            <person name="Schardl C.L."/>
        </authorList>
    </citation>
    <scope>NUCLEOTIDE SEQUENCE [LARGE SCALE GENOMIC DNA]</scope>
    <source>
        <strain evidence="3">KCTC 42131</strain>
    </source>
</reference>
<dbReference type="Pfam" id="PF11136">
    <property type="entry name" value="DUF2889"/>
    <property type="match status" value="1"/>
</dbReference>
<dbReference type="RefSeq" id="WP_070116630.1">
    <property type="nucleotide sequence ID" value="NZ_MASR01000001.1"/>
</dbReference>
<evidence type="ECO:0000313" key="3">
    <source>
        <dbReference type="Proteomes" id="UP000175669"/>
    </source>
</evidence>
<dbReference type="Proteomes" id="UP000175669">
    <property type="component" value="Unassembled WGS sequence"/>
</dbReference>
<keyword evidence="3" id="KW-1185">Reference proteome</keyword>
<evidence type="ECO:0000313" key="2">
    <source>
        <dbReference type="EMBL" id="OFE13019.1"/>
    </source>
</evidence>
<feature type="compositionally biased region" description="Polar residues" evidence="1">
    <location>
        <begin position="194"/>
        <end position="209"/>
    </location>
</feature>
<comment type="caution">
    <text evidence="2">The sequence shown here is derived from an EMBL/GenBank/DDBJ whole genome shotgun (WGS) entry which is preliminary data.</text>
</comment>
<sequence>MALTQAVAREHIHTRQINFTGYEREDGWFDIEAHLTDTKTYAFSNNWRGTIEPGEALHEMLLRVTINDKFQIQDIEAATEHSPFSICPDITPVYKALIGVTMGPGWRRVIRERVGGMQGCTHLTELLYPMATVAIQTIKPLQNHRRKLADSDSKQHVGRPFVLNTCHAWAEHSPVVKENAPDYYVPRAKESEDNAASGNNDSISLTSLSDADPATEESTG</sequence>
<name>A0A1E8CKQ9_9GAMM</name>
<dbReference type="AlphaFoldDB" id="A0A1E8CKQ9"/>
<evidence type="ECO:0000256" key="1">
    <source>
        <dbReference type="SAM" id="MobiDB-lite"/>
    </source>
</evidence>
<dbReference type="OrthoDB" id="6862397at2"/>
<proteinExistence type="predicted"/>
<gene>
    <name evidence="2" type="ORF">PHACT_07605</name>
</gene>
<protein>
    <recommendedName>
        <fullName evidence="4">DUF2889 domain-containing protein</fullName>
    </recommendedName>
</protein>
<evidence type="ECO:0008006" key="4">
    <source>
        <dbReference type="Google" id="ProtNLM"/>
    </source>
</evidence>
<dbReference type="InterPro" id="IPR021312">
    <property type="entry name" value="DUF2889"/>
</dbReference>
<organism evidence="2 3">
    <name type="scientific">Pseudohongiella acticola</name>
    <dbReference type="NCBI Taxonomy" id="1524254"/>
    <lineage>
        <taxon>Bacteria</taxon>
        <taxon>Pseudomonadati</taxon>
        <taxon>Pseudomonadota</taxon>
        <taxon>Gammaproteobacteria</taxon>
        <taxon>Pseudomonadales</taxon>
        <taxon>Pseudohongiellaceae</taxon>
        <taxon>Pseudohongiella</taxon>
    </lineage>
</organism>